<reference evidence="3" key="1">
    <citation type="submission" date="2025-08" db="UniProtKB">
        <authorList>
            <consortium name="RefSeq"/>
        </authorList>
    </citation>
    <scope>IDENTIFICATION</scope>
    <source>
        <tissue evidence="3">Whole organism</tissue>
    </source>
</reference>
<evidence type="ECO:0000313" key="3">
    <source>
        <dbReference type="RefSeq" id="XP_018014432.1"/>
    </source>
</evidence>
<dbReference type="Proteomes" id="UP000694843">
    <property type="component" value="Unplaced"/>
</dbReference>
<proteinExistence type="predicted"/>
<dbReference type="RefSeq" id="XP_018014432.1">
    <property type="nucleotide sequence ID" value="XM_018158943.1"/>
</dbReference>
<dbReference type="AlphaFoldDB" id="A0A8B7NLA6"/>
<feature type="signal peptide" evidence="1">
    <location>
        <begin position="1"/>
        <end position="20"/>
    </location>
</feature>
<gene>
    <name evidence="3" type="primary">LOC108671396</name>
</gene>
<keyword evidence="2" id="KW-1185">Reference proteome</keyword>
<evidence type="ECO:0000256" key="1">
    <source>
        <dbReference type="SAM" id="SignalP"/>
    </source>
</evidence>
<dbReference type="GeneID" id="108671396"/>
<keyword evidence="1" id="KW-0732">Signal</keyword>
<dbReference type="KEGG" id="hazt:108671396"/>
<protein>
    <submittedName>
        <fullName evidence="3">Uncharacterized protein LOC108671396</fullName>
    </submittedName>
</protein>
<accession>A0A8B7NLA6</accession>
<evidence type="ECO:0000313" key="2">
    <source>
        <dbReference type="Proteomes" id="UP000694843"/>
    </source>
</evidence>
<feature type="chain" id="PRO_5034707657" evidence="1">
    <location>
        <begin position="21"/>
        <end position="126"/>
    </location>
</feature>
<name>A0A8B7NLA6_HYAAZ</name>
<organism evidence="2 3">
    <name type="scientific">Hyalella azteca</name>
    <name type="common">Amphipod</name>
    <dbReference type="NCBI Taxonomy" id="294128"/>
    <lineage>
        <taxon>Eukaryota</taxon>
        <taxon>Metazoa</taxon>
        <taxon>Ecdysozoa</taxon>
        <taxon>Arthropoda</taxon>
        <taxon>Crustacea</taxon>
        <taxon>Multicrustacea</taxon>
        <taxon>Malacostraca</taxon>
        <taxon>Eumalacostraca</taxon>
        <taxon>Peracarida</taxon>
        <taxon>Amphipoda</taxon>
        <taxon>Senticaudata</taxon>
        <taxon>Talitrida</taxon>
        <taxon>Talitroidea</taxon>
        <taxon>Hyalellidae</taxon>
        <taxon>Hyalella</taxon>
    </lineage>
</organism>
<sequence length="126" mass="13552">MAAPVLAVLVLTLLSTGILGEHFMTGNELDNDLQFQKRPNFVYENAERCMALGGVCTQSMHCLQSYEDSGLCGSAPDIVCCEKLPNVCHARGGECLPRGECGGGRHAPVFLDAECDKEELACCVRT</sequence>